<protein>
    <submittedName>
        <fullName evidence="3">Uncharacterized protein</fullName>
    </submittedName>
</protein>
<evidence type="ECO:0000256" key="1">
    <source>
        <dbReference type="ARBA" id="ARBA00022729"/>
    </source>
</evidence>
<evidence type="ECO:0000313" key="3">
    <source>
        <dbReference type="WBParaSite" id="nRc.2.0.1.t15560-RA"/>
    </source>
</evidence>
<name>A0A915INV9_ROMCU</name>
<dbReference type="WBParaSite" id="nRc.2.0.1.t15560-RA">
    <property type="protein sequence ID" value="nRc.2.0.1.t15560-RA"/>
    <property type="gene ID" value="nRc.2.0.1.g15560"/>
</dbReference>
<organism evidence="2 3">
    <name type="scientific">Romanomermis culicivorax</name>
    <name type="common">Nematode worm</name>
    <dbReference type="NCBI Taxonomy" id="13658"/>
    <lineage>
        <taxon>Eukaryota</taxon>
        <taxon>Metazoa</taxon>
        <taxon>Ecdysozoa</taxon>
        <taxon>Nematoda</taxon>
        <taxon>Enoplea</taxon>
        <taxon>Dorylaimia</taxon>
        <taxon>Mermithida</taxon>
        <taxon>Mermithoidea</taxon>
        <taxon>Mermithidae</taxon>
        <taxon>Romanomermis</taxon>
    </lineage>
</organism>
<dbReference type="SUPFAM" id="SSF63707">
    <property type="entry name" value="Ganglioside M2 (gm2) activator"/>
    <property type="match status" value="1"/>
</dbReference>
<reference evidence="3" key="1">
    <citation type="submission" date="2022-11" db="UniProtKB">
        <authorList>
            <consortium name="WormBaseParasite"/>
        </authorList>
    </citation>
    <scope>IDENTIFICATION</scope>
</reference>
<keyword evidence="2" id="KW-1185">Reference proteome</keyword>
<keyword evidence="1" id="KW-0732">Signal</keyword>
<accession>A0A915INV9</accession>
<dbReference type="Gene3D" id="2.70.220.10">
    <property type="entry name" value="Ganglioside GM2 activator"/>
    <property type="match status" value="1"/>
</dbReference>
<dbReference type="InterPro" id="IPR036846">
    <property type="entry name" value="GM2-AP_sf"/>
</dbReference>
<dbReference type="Proteomes" id="UP000887565">
    <property type="component" value="Unplaced"/>
</dbReference>
<evidence type="ECO:0000313" key="2">
    <source>
        <dbReference type="Proteomes" id="UP000887565"/>
    </source>
</evidence>
<proteinExistence type="predicted"/>
<sequence>NTENEVEPLISIRHLSINPSPIRIPGFLKIDAHFNVTSTLPENLTVRIHMHRRINQHLENNHVQRHRHWRKIPCHRKIGSW</sequence>
<dbReference type="AlphaFoldDB" id="A0A915INV9"/>